<dbReference type="PANTHER" id="PTHR11469:SF1">
    <property type="entry name" value="GLUCOSE-6-PHOSPHATE ISOMERASE"/>
    <property type="match status" value="1"/>
</dbReference>
<dbReference type="InterPro" id="IPR046348">
    <property type="entry name" value="SIS_dom_sf"/>
</dbReference>
<keyword evidence="7" id="KW-1185">Reference proteome</keyword>
<dbReference type="GO" id="GO:0006094">
    <property type="term" value="P:gluconeogenesis"/>
    <property type="evidence" value="ECO:0007669"/>
    <property type="project" value="UniProtKB-KW"/>
</dbReference>
<reference evidence="6" key="1">
    <citation type="submission" date="2022-08" db="EMBL/GenBank/DDBJ databases">
        <title>Nisaea acidiphila sp. nov., isolated from a marine algal debris and emended description of the genus Nisaea Urios et al. 2008.</title>
        <authorList>
            <person name="Kwon K."/>
        </authorList>
    </citation>
    <scope>NUCLEOTIDE SEQUENCE</scope>
    <source>
        <strain evidence="6">MEBiC11861</strain>
    </source>
</reference>
<dbReference type="EMBL" id="CP102480">
    <property type="protein sequence ID" value="UUX51893.1"/>
    <property type="molecule type" value="Genomic_DNA"/>
</dbReference>
<organism evidence="6 7">
    <name type="scientific">Nisaea acidiphila</name>
    <dbReference type="NCBI Taxonomy" id="1862145"/>
    <lineage>
        <taxon>Bacteria</taxon>
        <taxon>Pseudomonadati</taxon>
        <taxon>Pseudomonadota</taxon>
        <taxon>Alphaproteobacteria</taxon>
        <taxon>Rhodospirillales</taxon>
        <taxon>Thalassobaculaceae</taxon>
        <taxon>Nisaea</taxon>
    </lineage>
</organism>
<dbReference type="RefSeq" id="WP_257771635.1">
    <property type="nucleotide sequence ID" value="NZ_CP102480.1"/>
</dbReference>
<evidence type="ECO:0000256" key="4">
    <source>
        <dbReference type="ARBA" id="ARBA00023235"/>
    </source>
</evidence>
<dbReference type="Pfam" id="PF00342">
    <property type="entry name" value="PGI"/>
    <property type="match status" value="1"/>
</dbReference>
<name>A0A9J7B2K8_9PROT</name>
<evidence type="ECO:0000256" key="2">
    <source>
        <dbReference type="ARBA" id="ARBA00022432"/>
    </source>
</evidence>
<comment type="catalytic activity">
    <reaction evidence="5">
        <text>alpha-D-glucose 6-phosphate = beta-D-fructose 6-phosphate</text>
        <dbReference type="Rhea" id="RHEA:11816"/>
        <dbReference type="ChEBI" id="CHEBI:57634"/>
        <dbReference type="ChEBI" id="CHEBI:58225"/>
        <dbReference type="EC" id="5.3.1.9"/>
    </reaction>
</comment>
<evidence type="ECO:0000256" key="5">
    <source>
        <dbReference type="RuleBase" id="RU000612"/>
    </source>
</evidence>
<dbReference type="InterPro" id="IPR018189">
    <property type="entry name" value="Phosphoglucose_isomerase_CS"/>
</dbReference>
<dbReference type="PANTHER" id="PTHR11469">
    <property type="entry name" value="GLUCOSE-6-PHOSPHATE ISOMERASE"/>
    <property type="match status" value="1"/>
</dbReference>
<protein>
    <recommendedName>
        <fullName evidence="1 5">Glucose-6-phosphate isomerase</fullName>
        <ecNumber evidence="1 5">5.3.1.9</ecNumber>
    </recommendedName>
</protein>
<dbReference type="GO" id="GO:0006096">
    <property type="term" value="P:glycolytic process"/>
    <property type="evidence" value="ECO:0007669"/>
    <property type="project" value="UniProtKB-KW"/>
</dbReference>
<accession>A0A9J7B2K8</accession>
<dbReference type="GO" id="GO:0004347">
    <property type="term" value="F:glucose-6-phosphate isomerase activity"/>
    <property type="evidence" value="ECO:0007669"/>
    <property type="project" value="UniProtKB-EC"/>
</dbReference>
<keyword evidence="4 5" id="KW-0413">Isomerase</keyword>
<sequence>MQAFQLAAGPLRHDLSATFEDKLGDGGLSGAAFAALSGAAGASLEGLRRKKENGELPLLSLPWRMEDLELAETLSDDIRRRAADVIVLGIGGSSLGGATICRLAEKGTAFSPSAPRLHFLDNIDPATFTAIFQRVELERTVVITISKSGGTAETLCQTLILHDAFKQAGLDPARHFIAVTEPGARPLRQFAEAVGCPCLDHDPDIGGRYSGLTLNGLLPAMIVGLDAKAIRRGAAAVTGAALDASSPEESAPAAGAMVNIGLQRERGITQSVLMPYSDRLDRIGDWYTQLWAESLGKGGNGTTPIGALGAVDQHSALQLFLDGPRDKLVTIVQSDVADTGGRVGGNATELMGEGLSYLEGRTMGDLLDAEQRATAETLIANGRPTRIIRASAVDEESVGALMMHFFLETMVAADLLEVDAFNQPAVEEGKVLARRYLAEMAG</sequence>
<dbReference type="GO" id="GO:0048029">
    <property type="term" value="F:monosaccharide binding"/>
    <property type="evidence" value="ECO:0007669"/>
    <property type="project" value="TreeGrafter"/>
</dbReference>
<keyword evidence="2 5" id="KW-0312">Gluconeogenesis</keyword>
<dbReference type="Gene3D" id="3.40.50.10490">
    <property type="entry name" value="Glucose-6-phosphate isomerase like protein, domain 1"/>
    <property type="match status" value="2"/>
</dbReference>
<dbReference type="Proteomes" id="UP001060336">
    <property type="component" value="Chromosome"/>
</dbReference>
<evidence type="ECO:0000313" key="6">
    <source>
        <dbReference type="EMBL" id="UUX51893.1"/>
    </source>
</evidence>
<dbReference type="InterPro" id="IPR001672">
    <property type="entry name" value="G6P_Isomerase"/>
</dbReference>
<comment type="pathway">
    <text evidence="5">Carbohydrate degradation; glycolysis; D-glyceraldehyde 3-phosphate and glycerone phosphate from D-glucose: step 2/4.</text>
</comment>
<dbReference type="EC" id="5.3.1.9" evidence="1 5"/>
<dbReference type="InterPro" id="IPR035482">
    <property type="entry name" value="SIS_PGI_2"/>
</dbReference>
<comment type="similarity">
    <text evidence="5">Belongs to the GPI family.</text>
</comment>
<dbReference type="CDD" id="cd05016">
    <property type="entry name" value="SIS_PGI_2"/>
    <property type="match status" value="1"/>
</dbReference>
<dbReference type="PRINTS" id="PR00662">
    <property type="entry name" value="G6PISOMERASE"/>
</dbReference>
<dbReference type="GO" id="GO:0097367">
    <property type="term" value="F:carbohydrate derivative binding"/>
    <property type="evidence" value="ECO:0007669"/>
    <property type="project" value="InterPro"/>
</dbReference>
<dbReference type="GO" id="GO:0005829">
    <property type="term" value="C:cytosol"/>
    <property type="evidence" value="ECO:0007669"/>
    <property type="project" value="TreeGrafter"/>
</dbReference>
<keyword evidence="3 5" id="KW-0324">Glycolysis</keyword>
<dbReference type="PROSITE" id="PS51463">
    <property type="entry name" value="P_GLUCOSE_ISOMERASE_3"/>
    <property type="match status" value="1"/>
</dbReference>
<dbReference type="GO" id="GO:0051156">
    <property type="term" value="P:glucose 6-phosphate metabolic process"/>
    <property type="evidence" value="ECO:0007669"/>
    <property type="project" value="TreeGrafter"/>
</dbReference>
<dbReference type="KEGG" id="naci:NUH88_09355"/>
<proteinExistence type="inferred from homology"/>
<evidence type="ECO:0000256" key="3">
    <source>
        <dbReference type="ARBA" id="ARBA00023152"/>
    </source>
</evidence>
<dbReference type="PROSITE" id="PS00174">
    <property type="entry name" value="P_GLUCOSE_ISOMERASE_2"/>
    <property type="match status" value="1"/>
</dbReference>
<evidence type="ECO:0000313" key="7">
    <source>
        <dbReference type="Proteomes" id="UP001060336"/>
    </source>
</evidence>
<dbReference type="SUPFAM" id="SSF53697">
    <property type="entry name" value="SIS domain"/>
    <property type="match status" value="1"/>
</dbReference>
<dbReference type="AlphaFoldDB" id="A0A9J7B2K8"/>
<evidence type="ECO:0000256" key="1">
    <source>
        <dbReference type="ARBA" id="ARBA00011952"/>
    </source>
</evidence>
<gene>
    <name evidence="6" type="ORF">NUH88_09355</name>
</gene>